<evidence type="ECO:0000256" key="1">
    <source>
        <dbReference type="SAM" id="MobiDB-lite"/>
    </source>
</evidence>
<accession>A0A811NL93</accession>
<gene>
    <name evidence="2" type="ORF">NCGR_LOCUS15884</name>
</gene>
<evidence type="ECO:0000313" key="2">
    <source>
        <dbReference type="EMBL" id="CAD6223476.1"/>
    </source>
</evidence>
<feature type="region of interest" description="Disordered" evidence="1">
    <location>
        <begin position="1"/>
        <end position="22"/>
    </location>
</feature>
<feature type="region of interest" description="Disordered" evidence="1">
    <location>
        <begin position="35"/>
        <end position="77"/>
    </location>
</feature>
<proteinExistence type="predicted"/>
<evidence type="ECO:0000313" key="3">
    <source>
        <dbReference type="Proteomes" id="UP000604825"/>
    </source>
</evidence>
<protein>
    <submittedName>
        <fullName evidence="2">Uncharacterized protein</fullName>
    </submittedName>
</protein>
<comment type="caution">
    <text evidence="2">The sequence shown here is derived from an EMBL/GenBank/DDBJ whole genome shotgun (WGS) entry which is preliminary data.</text>
</comment>
<organism evidence="2 3">
    <name type="scientific">Miscanthus lutarioriparius</name>
    <dbReference type="NCBI Taxonomy" id="422564"/>
    <lineage>
        <taxon>Eukaryota</taxon>
        <taxon>Viridiplantae</taxon>
        <taxon>Streptophyta</taxon>
        <taxon>Embryophyta</taxon>
        <taxon>Tracheophyta</taxon>
        <taxon>Spermatophyta</taxon>
        <taxon>Magnoliopsida</taxon>
        <taxon>Liliopsida</taxon>
        <taxon>Poales</taxon>
        <taxon>Poaceae</taxon>
        <taxon>PACMAD clade</taxon>
        <taxon>Panicoideae</taxon>
        <taxon>Andropogonodae</taxon>
        <taxon>Andropogoneae</taxon>
        <taxon>Saccharinae</taxon>
        <taxon>Miscanthus</taxon>
    </lineage>
</organism>
<reference evidence="2" key="1">
    <citation type="submission" date="2020-10" db="EMBL/GenBank/DDBJ databases">
        <authorList>
            <person name="Han B."/>
            <person name="Lu T."/>
            <person name="Zhao Q."/>
            <person name="Huang X."/>
            <person name="Zhao Y."/>
        </authorList>
    </citation>
    <scope>NUCLEOTIDE SEQUENCE</scope>
</reference>
<dbReference type="EMBL" id="CAJGYO010000004">
    <property type="protein sequence ID" value="CAD6223476.1"/>
    <property type="molecule type" value="Genomic_DNA"/>
</dbReference>
<name>A0A811NL93_9POAL</name>
<dbReference type="Proteomes" id="UP000604825">
    <property type="component" value="Unassembled WGS sequence"/>
</dbReference>
<keyword evidence="3" id="KW-1185">Reference proteome</keyword>
<dbReference type="AlphaFoldDB" id="A0A811NL93"/>
<sequence>MARVESSTWAPLANSSKFRSNPCSSSLARIIICPHASQSRAHRPRQPMSGNSDARVLETEAATGQGGRGPRRQPPNTCSIKCLQVPHGPLSTDMLVAAPVDSGRRPLQPQLTPLLELNHGNLMAPCECVGGKEGR</sequence>